<evidence type="ECO:0000259" key="6">
    <source>
        <dbReference type="Pfam" id="PF00441"/>
    </source>
</evidence>
<dbReference type="SUPFAM" id="SSF56645">
    <property type="entry name" value="Acyl-CoA dehydrogenase NM domain-like"/>
    <property type="match status" value="1"/>
</dbReference>
<dbReference type="PANTHER" id="PTHR43884:SF20">
    <property type="entry name" value="ACYL-COA DEHYDROGENASE FADE28"/>
    <property type="match status" value="1"/>
</dbReference>
<comment type="cofactor">
    <cofactor evidence="1">
        <name>FAD</name>
        <dbReference type="ChEBI" id="CHEBI:57692"/>
    </cofactor>
</comment>
<dbReference type="GO" id="GO:0050660">
    <property type="term" value="F:flavin adenine dinucleotide binding"/>
    <property type="evidence" value="ECO:0007669"/>
    <property type="project" value="InterPro"/>
</dbReference>
<dbReference type="Pfam" id="PF02771">
    <property type="entry name" value="Acyl-CoA_dh_N"/>
    <property type="match status" value="1"/>
</dbReference>
<dbReference type="SUPFAM" id="SSF47203">
    <property type="entry name" value="Acyl-CoA dehydrogenase C-terminal domain-like"/>
    <property type="match status" value="1"/>
</dbReference>
<name>A0A848KL59_9NOCA</name>
<dbReference type="Proteomes" id="UP000535543">
    <property type="component" value="Unassembled WGS sequence"/>
</dbReference>
<dbReference type="InterPro" id="IPR037069">
    <property type="entry name" value="AcylCoA_DH/ox_N_sf"/>
</dbReference>
<keyword evidence="5" id="KW-0560">Oxidoreductase</keyword>
<dbReference type="InterPro" id="IPR036250">
    <property type="entry name" value="AcylCo_DH-like_C"/>
</dbReference>
<evidence type="ECO:0000256" key="4">
    <source>
        <dbReference type="ARBA" id="ARBA00022827"/>
    </source>
</evidence>
<keyword evidence="4" id="KW-0274">FAD</keyword>
<dbReference type="InterPro" id="IPR009100">
    <property type="entry name" value="AcylCoA_DH/oxidase_NM_dom_sf"/>
</dbReference>
<evidence type="ECO:0000256" key="2">
    <source>
        <dbReference type="ARBA" id="ARBA00009347"/>
    </source>
</evidence>
<dbReference type="InterPro" id="IPR046373">
    <property type="entry name" value="Acyl-CoA_Oxase/DH_mid-dom_sf"/>
</dbReference>
<evidence type="ECO:0000313" key="8">
    <source>
        <dbReference type="EMBL" id="NMN97000.1"/>
    </source>
</evidence>
<dbReference type="Gene3D" id="1.20.140.10">
    <property type="entry name" value="Butyryl-CoA Dehydrogenase, subunit A, domain 3"/>
    <property type="match status" value="1"/>
</dbReference>
<feature type="domain" description="Acyl-CoA dehydrogenase/oxidase C-terminal" evidence="6">
    <location>
        <begin position="221"/>
        <end position="335"/>
    </location>
</feature>
<evidence type="ECO:0000256" key="3">
    <source>
        <dbReference type="ARBA" id="ARBA00022630"/>
    </source>
</evidence>
<feature type="domain" description="Acyl-CoA dehydrogenase/oxidase N-terminal" evidence="7">
    <location>
        <begin position="2"/>
        <end position="111"/>
    </location>
</feature>
<dbReference type="Pfam" id="PF00441">
    <property type="entry name" value="Acyl-CoA_dh_1"/>
    <property type="match status" value="1"/>
</dbReference>
<keyword evidence="9" id="KW-1185">Reference proteome</keyword>
<reference evidence="8 9" key="1">
    <citation type="submission" date="2019-05" db="EMBL/GenBank/DDBJ databases">
        <authorList>
            <person name="Lee S.D."/>
        </authorList>
    </citation>
    <scope>NUCLEOTIDE SEQUENCE [LARGE SCALE GENOMIC DNA]</scope>
    <source>
        <strain evidence="8 9">YC2-7</strain>
    </source>
</reference>
<sequence>MNDEQRELASTVRALVAKHASLRKAIESDTGYDDNLWRMLCDQVGVAGLAIPEEFGGIGAGLVESHIVVEELGRTLVPTPMLDSVVLGGQTILAVGDHDACERLLPGIAEGTTTAAVCWAGKSGWTVPAVTADRDGLLSGTASYVLGGHIADVLIVIASTDEGIAFFEVDPSQDGVVRRQRRAMDPTRRLSEIEFTNVEGRLLHTSDPATALDRIRNIACAALAAEQVGGADRALAMTVEYAKDRKQFGRAIGSFQALKHRMADLHVLVESARAASDLATATLDPADCATAKVWCSDAFSQVAAEAIQLHGGIAITWEHDAHLYFKRAHGSAELFGRPEEYVRRFAHSV</sequence>
<dbReference type="RefSeq" id="WP_169589484.1">
    <property type="nucleotide sequence ID" value="NZ_VCQU01000006.1"/>
</dbReference>
<evidence type="ECO:0000256" key="1">
    <source>
        <dbReference type="ARBA" id="ARBA00001974"/>
    </source>
</evidence>
<comment type="caution">
    <text evidence="8">The sequence shown here is derived from an EMBL/GenBank/DDBJ whole genome shotgun (WGS) entry which is preliminary data.</text>
</comment>
<evidence type="ECO:0000256" key="5">
    <source>
        <dbReference type="ARBA" id="ARBA00023002"/>
    </source>
</evidence>
<dbReference type="InterPro" id="IPR013786">
    <property type="entry name" value="AcylCoA_DH/ox_N"/>
</dbReference>
<protein>
    <submittedName>
        <fullName evidence="8">Acyl-CoA dehydrogenase</fullName>
    </submittedName>
</protein>
<dbReference type="InterPro" id="IPR009075">
    <property type="entry name" value="AcylCo_DH/oxidase_C"/>
</dbReference>
<dbReference type="PANTHER" id="PTHR43884">
    <property type="entry name" value="ACYL-COA DEHYDROGENASE"/>
    <property type="match status" value="1"/>
</dbReference>
<dbReference type="Gene3D" id="1.10.540.10">
    <property type="entry name" value="Acyl-CoA dehydrogenase/oxidase, N-terminal domain"/>
    <property type="match status" value="1"/>
</dbReference>
<dbReference type="EMBL" id="VCQU01000006">
    <property type="protein sequence ID" value="NMN97000.1"/>
    <property type="molecule type" value="Genomic_DNA"/>
</dbReference>
<proteinExistence type="inferred from homology"/>
<comment type="similarity">
    <text evidence="2">Belongs to the acyl-CoA dehydrogenase family.</text>
</comment>
<keyword evidence="3" id="KW-0285">Flavoprotein</keyword>
<gene>
    <name evidence="8" type="ORF">FGL95_18330</name>
</gene>
<evidence type="ECO:0000259" key="7">
    <source>
        <dbReference type="Pfam" id="PF02771"/>
    </source>
</evidence>
<accession>A0A848KL59</accession>
<organism evidence="8 9">
    <name type="scientific">Antrihabitans stalactiti</name>
    <dbReference type="NCBI Taxonomy" id="2584121"/>
    <lineage>
        <taxon>Bacteria</taxon>
        <taxon>Bacillati</taxon>
        <taxon>Actinomycetota</taxon>
        <taxon>Actinomycetes</taxon>
        <taxon>Mycobacteriales</taxon>
        <taxon>Nocardiaceae</taxon>
        <taxon>Antrihabitans</taxon>
    </lineage>
</organism>
<dbReference type="AlphaFoldDB" id="A0A848KL59"/>
<dbReference type="Gene3D" id="2.40.110.10">
    <property type="entry name" value="Butyryl-CoA Dehydrogenase, subunit A, domain 2"/>
    <property type="match status" value="1"/>
</dbReference>
<reference evidence="8 9" key="2">
    <citation type="submission" date="2020-06" db="EMBL/GenBank/DDBJ databases">
        <title>Antribacter stalactiti gen. nov., sp. nov., a new member of the family Nacardiaceae isolated from a cave.</title>
        <authorList>
            <person name="Kim I.S."/>
        </authorList>
    </citation>
    <scope>NUCLEOTIDE SEQUENCE [LARGE SCALE GENOMIC DNA]</scope>
    <source>
        <strain evidence="8 9">YC2-7</strain>
    </source>
</reference>
<evidence type="ECO:0000313" key="9">
    <source>
        <dbReference type="Proteomes" id="UP000535543"/>
    </source>
</evidence>
<dbReference type="GO" id="GO:0003995">
    <property type="term" value="F:acyl-CoA dehydrogenase activity"/>
    <property type="evidence" value="ECO:0007669"/>
    <property type="project" value="TreeGrafter"/>
</dbReference>